<dbReference type="Pfam" id="PF07690">
    <property type="entry name" value="MFS_1"/>
    <property type="match status" value="1"/>
</dbReference>
<dbReference type="AlphaFoldDB" id="A0A1F4ZVZ2"/>
<dbReference type="Gene3D" id="1.20.1250.20">
    <property type="entry name" value="MFS general substrate transporter like domains"/>
    <property type="match status" value="1"/>
</dbReference>
<evidence type="ECO:0000313" key="3">
    <source>
        <dbReference type="Proteomes" id="UP000176424"/>
    </source>
</evidence>
<dbReference type="GO" id="GO:0022857">
    <property type="term" value="F:transmembrane transporter activity"/>
    <property type="evidence" value="ECO:0007669"/>
    <property type="project" value="InterPro"/>
</dbReference>
<accession>A0A1F4ZVZ2</accession>
<feature type="transmembrane region" description="Helical" evidence="1">
    <location>
        <begin position="20"/>
        <end position="43"/>
    </location>
</feature>
<dbReference type="InterPro" id="IPR011701">
    <property type="entry name" value="MFS"/>
</dbReference>
<dbReference type="STRING" id="1797263.A2397_03345"/>
<feature type="transmembrane region" description="Helical" evidence="1">
    <location>
        <begin position="314"/>
        <end position="335"/>
    </location>
</feature>
<keyword evidence="1" id="KW-1133">Transmembrane helix</keyword>
<dbReference type="InterPro" id="IPR053160">
    <property type="entry name" value="MFS_DHA3_Transporter"/>
</dbReference>
<feature type="transmembrane region" description="Helical" evidence="1">
    <location>
        <begin position="172"/>
        <end position="190"/>
    </location>
</feature>
<evidence type="ECO:0000313" key="2">
    <source>
        <dbReference type="EMBL" id="OGD10501.1"/>
    </source>
</evidence>
<keyword evidence="1" id="KW-0472">Membrane</keyword>
<reference evidence="2 3" key="1">
    <citation type="journal article" date="2016" name="Nat. Commun.">
        <title>Thousands of microbial genomes shed light on interconnected biogeochemical processes in an aquifer system.</title>
        <authorList>
            <person name="Anantharaman K."/>
            <person name="Brown C.T."/>
            <person name="Hug L.A."/>
            <person name="Sharon I."/>
            <person name="Castelle C.J."/>
            <person name="Probst A.J."/>
            <person name="Thomas B.C."/>
            <person name="Singh A."/>
            <person name="Wilkins M.J."/>
            <person name="Karaoz U."/>
            <person name="Brodie E.L."/>
            <person name="Williams K.H."/>
            <person name="Hubbard S.S."/>
            <person name="Banfield J.F."/>
        </authorList>
    </citation>
    <scope>NUCLEOTIDE SEQUENCE [LARGE SCALE GENOMIC DNA]</scope>
</reference>
<feature type="transmembrane region" description="Helical" evidence="1">
    <location>
        <begin position="147"/>
        <end position="166"/>
    </location>
</feature>
<dbReference type="InterPro" id="IPR036259">
    <property type="entry name" value="MFS_trans_sf"/>
</dbReference>
<organism evidence="2 3">
    <name type="scientific">Candidatus Amesbacteria bacterium RIFOXYB1_FULL_44_23</name>
    <dbReference type="NCBI Taxonomy" id="1797263"/>
    <lineage>
        <taxon>Bacteria</taxon>
        <taxon>Candidatus Amesiibacteriota</taxon>
    </lineage>
</organism>
<comment type="caution">
    <text evidence="2">The sequence shown here is derived from an EMBL/GenBank/DDBJ whole genome shotgun (WGS) entry which is preliminary data.</text>
</comment>
<protein>
    <recommendedName>
        <fullName evidence="4">Major facilitator superfamily (MFS) profile domain-containing protein</fullName>
    </recommendedName>
</protein>
<keyword evidence="1" id="KW-0812">Transmembrane</keyword>
<dbReference type="PANTHER" id="PTHR23530:SF1">
    <property type="entry name" value="PERMEASE, MAJOR FACILITATOR SUPERFAMILY-RELATED"/>
    <property type="match status" value="1"/>
</dbReference>
<gene>
    <name evidence="2" type="ORF">A2397_03345</name>
</gene>
<feature type="transmembrane region" description="Helical" evidence="1">
    <location>
        <begin position="49"/>
        <end position="67"/>
    </location>
</feature>
<feature type="transmembrane region" description="Helical" evidence="1">
    <location>
        <begin position="222"/>
        <end position="239"/>
    </location>
</feature>
<dbReference type="SUPFAM" id="SSF103473">
    <property type="entry name" value="MFS general substrate transporter"/>
    <property type="match status" value="1"/>
</dbReference>
<dbReference type="Proteomes" id="UP000176424">
    <property type="component" value="Unassembled WGS sequence"/>
</dbReference>
<proteinExistence type="predicted"/>
<dbReference type="PANTHER" id="PTHR23530">
    <property type="entry name" value="TRANSPORT PROTEIN-RELATED"/>
    <property type="match status" value="1"/>
</dbReference>
<feature type="transmembrane region" description="Helical" evidence="1">
    <location>
        <begin position="259"/>
        <end position="278"/>
    </location>
</feature>
<feature type="transmembrane region" description="Helical" evidence="1">
    <location>
        <begin position="347"/>
        <end position="370"/>
    </location>
</feature>
<feature type="transmembrane region" description="Helical" evidence="1">
    <location>
        <begin position="79"/>
        <end position="101"/>
    </location>
</feature>
<feature type="transmembrane region" description="Helical" evidence="1">
    <location>
        <begin position="290"/>
        <end position="308"/>
    </location>
</feature>
<evidence type="ECO:0008006" key="4">
    <source>
        <dbReference type="Google" id="ProtNLM"/>
    </source>
</evidence>
<feature type="non-terminal residue" evidence="2">
    <location>
        <position position="378"/>
    </location>
</feature>
<dbReference type="EMBL" id="MEXR01000005">
    <property type="protein sequence ID" value="OGD10501.1"/>
    <property type="molecule type" value="Genomic_DNA"/>
</dbReference>
<sequence>MGKILDRLFPLREIRNVSMYYVLTSVYNMWFVAGIWVFIWGRFMSKTEIGISDAITFAIGFLFELPSGVIADLMGRKKAILLGNILLAFGNLGVALGSSFWSITGWYLMWTVGYAFQSGATEALTYDSVKLVGKQDQWNRVIGTATIISRVTSLSANVIGGLLFAVWFRLPYLVFAITGIVGIIAAFRLIEVPVKVSGNLWSPSLYLKQIKDGVSVLLSPKVKPIAIVSLLVAGMAYLYNWGLLRPLTGERFGYSPVTFPLLLAAVSIAVIITTMMLVRNKHRFSLEKMLFVAAGVHSVLFVVMGGNFNWLWGGMIMVLVTVCSAIVDQLFSQYINIHTKSEHRATTLSAITLMIKMPYVLLAIVLGILAEKQLLAQF</sequence>
<name>A0A1F4ZVZ2_9BACT</name>
<evidence type="ECO:0000256" key="1">
    <source>
        <dbReference type="SAM" id="Phobius"/>
    </source>
</evidence>